<feature type="transmembrane region" description="Helical" evidence="1">
    <location>
        <begin position="71"/>
        <end position="94"/>
    </location>
</feature>
<accession>A0A286TZI3</accession>
<dbReference type="EMBL" id="BAOS01000021">
    <property type="protein sequence ID" value="GAX61284.1"/>
    <property type="molecule type" value="Genomic_DNA"/>
</dbReference>
<keyword evidence="3" id="KW-1185">Reference proteome</keyword>
<keyword evidence="1" id="KW-1133">Transmembrane helix</keyword>
<feature type="transmembrane region" description="Helical" evidence="1">
    <location>
        <begin position="170"/>
        <end position="192"/>
    </location>
</feature>
<name>A0A286TZI3_9BACT</name>
<evidence type="ECO:0000313" key="2">
    <source>
        <dbReference type="EMBL" id="GAX61284.1"/>
    </source>
</evidence>
<feature type="transmembrane region" description="Helical" evidence="1">
    <location>
        <begin position="106"/>
        <end position="128"/>
    </location>
</feature>
<protein>
    <submittedName>
        <fullName evidence="2">ABC-type sugar transport system, permease component</fullName>
    </submittedName>
</protein>
<evidence type="ECO:0000256" key="1">
    <source>
        <dbReference type="SAM" id="Phobius"/>
    </source>
</evidence>
<keyword evidence="2" id="KW-0813">Transport</keyword>
<gene>
    <name evidence="2" type="ORF">SCALIN_C21_0011</name>
</gene>
<keyword evidence="1" id="KW-0472">Membrane</keyword>
<comment type="caution">
    <text evidence="2">The sequence shown here is derived from an EMBL/GenBank/DDBJ whole genome shotgun (WGS) entry which is preliminary data.</text>
</comment>
<keyword evidence="1" id="KW-0812">Transmembrane</keyword>
<keyword evidence="2" id="KW-0762">Sugar transport</keyword>
<feature type="transmembrane region" description="Helical" evidence="1">
    <location>
        <begin position="32"/>
        <end position="51"/>
    </location>
</feature>
<proteinExistence type="predicted"/>
<dbReference type="Proteomes" id="UP000218542">
    <property type="component" value="Unassembled WGS sequence"/>
</dbReference>
<dbReference type="AlphaFoldDB" id="A0A286TZI3"/>
<evidence type="ECO:0000313" key="3">
    <source>
        <dbReference type="Proteomes" id="UP000218542"/>
    </source>
</evidence>
<sequence>MINMDSIITIWKSHLQQLLSYYEDNRGNIYSFYPLLFLYFIVINIICYWIAMYTAFPELTHGYAGAYYYKVQFPVGILGALFDSLSFFVTVFIVRHAISSKKDIQYIAHLSLDLIIAIMATFWVVYVFSFSGWLVNLISATPQVLAERNAEYQGLLSDAFTNPTANLRNIYFGLVMGISAMIPTCVHIFMFLRACVHTFFRQTTTISDG</sequence>
<organism evidence="2 3">
    <name type="scientific">Candidatus Scalindua japonica</name>
    <dbReference type="NCBI Taxonomy" id="1284222"/>
    <lineage>
        <taxon>Bacteria</taxon>
        <taxon>Pseudomonadati</taxon>
        <taxon>Planctomycetota</taxon>
        <taxon>Candidatus Brocadiia</taxon>
        <taxon>Candidatus Brocadiales</taxon>
        <taxon>Candidatus Scalinduaceae</taxon>
        <taxon>Candidatus Scalindua</taxon>
    </lineage>
</organism>
<reference evidence="2 3" key="1">
    <citation type="journal article" date="2017" name="Environ. Microbiol. Rep.">
        <title>Genetic diversity of marine anaerobic ammonium-oxidizing bacteria as revealed by genomic and proteomic analyses of 'Candidatus Scalindua japonica'.</title>
        <authorList>
            <person name="Oshiki M."/>
            <person name="Mizuto K."/>
            <person name="Kimura Z."/>
            <person name="Kindaichi T."/>
            <person name="Satoh H."/>
            <person name="Okabe S."/>
        </authorList>
    </citation>
    <scope>NUCLEOTIDE SEQUENCE [LARGE SCALE GENOMIC DNA]</scope>
    <source>
        <strain evidence="3">husup-a2</strain>
    </source>
</reference>